<dbReference type="Proteomes" id="UP000784294">
    <property type="component" value="Unassembled WGS sequence"/>
</dbReference>
<proteinExistence type="predicted"/>
<evidence type="ECO:0000313" key="1">
    <source>
        <dbReference type="EMBL" id="VEL16639.1"/>
    </source>
</evidence>
<gene>
    <name evidence="1" type="ORF">PXEA_LOCUS10079</name>
</gene>
<organism evidence="1 2">
    <name type="scientific">Protopolystoma xenopodis</name>
    <dbReference type="NCBI Taxonomy" id="117903"/>
    <lineage>
        <taxon>Eukaryota</taxon>
        <taxon>Metazoa</taxon>
        <taxon>Spiralia</taxon>
        <taxon>Lophotrochozoa</taxon>
        <taxon>Platyhelminthes</taxon>
        <taxon>Monogenea</taxon>
        <taxon>Polyopisthocotylea</taxon>
        <taxon>Polystomatidea</taxon>
        <taxon>Polystomatidae</taxon>
        <taxon>Protopolystoma</taxon>
    </lineage>
</organism>
<dbReference type="EMBL" id="CAAALY010029325">
    <property type="protein sequence ID" value="VEL16639.1"/>
    <property type="molecule type" value="Genomic_DNA"/>
</dbReference>
<evidence type="ECO:0000313" key="2">
    <source>
        <dbReference type="Proteomes" id="UP000784294"/>
    </source>
</evidence>
<protein>
    <submittedName>
        <fullName evidence="1">Uncharacterized protein</fullName>
    </submittedName>
</protein>
<reference evidence="1" key="1">
    <citation type="submission" date="2018-11" db="EMBL/GenBank/DDBJ databases">
        <authorList>
            <consortium name="Pathogen Informatics"/>
        </authorList>
    </citation>
    <scope>NUCLEOTIDE SEQUENCE</scope>
</reference>
<comment type="caution">
    <text evidence="1">The sequence shown here is derived from an EMBL/GenBank/DDBJ whole genome shotgun (WGS) entry which is preliminary data.</text>
</comment>
<dbReference type="AlphaFoldDB" id="A0A3S5CFD5"/>
<accession>A0A3S5CFD5</accession>
<name>A0A3S5CFD5_9PLAT</name>
<dbReference type="OrthoDB" id="5950457at2759"/>
<keyword evidence="2" id="KW-1185">Reference proteome</keyword>
<sequence>MFLSSIKGLTVRTQIRHRLYIIHQLIDSPLHPRFRNRLLDIAAHLERGNVTLPILEALPRAVGVENTKATEITLEKVEVRVDTLKEGLYAAYLADLLVR</sequence>